<comment type="caution">
    <text evidence="1">The sequence shown here is derived from an EMBL/GenBank/DDBJ whole genome shotgun (WGS) entry which is preliminary data.</text>
</comment>
<dbReference type="EMBL" id="JACHXP010000002">
    <property type="protein sequence ID" value="MBB3189232.1"/>
    <property type="molecule type" value="Genomic_DNA"/>
</dbReference>
<keyword evidence="2" id="KW-1185">Reference proteome</keyword>
<evidence type="ECO:0000313" key="2">
    <source>
        <dbReference type="Proteomes" id="UP000547614"/>
    </source>
</evidence>
<sequence>MMERLARLWGIHLTELNFAMGGWLKGTRGSVAFRA</sequence>
<accession>A0A839V1K7</accession>
<dbReference type="AlphaFoldDB" id="A0A839V1K7"/>
<gene>
    <name evidence="1" type="ORF">FHR94_000454</name>
</gene>
<protein>
    <submittedName>
        <fullName evidence="1">Uncharacterized protein</fullName>
    </submittedName>
</protein>
<proteinExistence type="predicted"/>
<organism evidence="1 2">
    <name type="scientific">Halomonas cerina</name>
    <dbReference type="NCBI Taxonomy" id="447424"/>
    <lineage>
        <taxon>Bacteria</taxon>
        <taxon>Pseudomonadati</taxon>
        <taxon>Pseudomonadota</taxon>
        <taxon>Gammaproteobacteria</taxon>
        <taxon>Oceanospirillales</taxon>
        <taxon>Halomonadaceae</taxon>
        <taxon>Halomonas</taxon>
    </lineage>
</organism>
<evidence type="ECO:0000313" key="1">
    <source>
        <dbReference type="EMBL" id="MBB3189232.1"/>
    </source>
</evidence>
<reference evidence="1 2" key="1">
    <citation type="submission" date="2020-08" db="EMBL/GenBank/DDBJ databases">
        <title>Genomic Encyclopedia of Type Strains, Phase III (KMG-III): the genomes of soil and plant-associated and newly described type strains.</title>
        <authorList>
            <person name="Whitman W."/>
        </authorList>
    </citation>
    <scope>NUCLEOTIDE SEQUENCE [LARGE SCALE GENOMIC DNA]</scope>
    <source>
        <strain evidence="1 2">CECT 7282</strain>
    </source>
</reference>
<name>A0A839V1K7_9GAMM</name>
<dbReference type="Proteomes" id="UP000547614">
    <property type="component" value="Unassembled WGS sequence"/>
</dbReference>